<evidence type="ECO:0000256" key="1">
    <source>
        <dbReference type="SAM" id="MobiDB-lite"/>
    </source>
</evidence>
<reference evidence="3 4" key="1">
    <citation type="submission" date="2018-03" db="EMBL/GenBank/DDBJ databases">
        <title>Draft Genome Sequences of the Obligatory Marine Myxobacteria Enhygromyxa salina SWB005.</title>
        <authorList>
            <person name="Poehlein A."/>
            <person name="Moghaddam J.A."/>
            <person name="Harms H."/>
            <person name="Alanjari M."/>
            <person name="Koenig G.M."/>
            <person name="Daniel R."/>
            <person name="Schaeberle T.F."/>
        </authorList>
    </citation>
    <scope>NUCLEOTIDE SEQUENCE [LARGE SCALE GENOMIC DNA]</scope>
    <source>
        <strain evidence="3 4">SWB005</strain>
    </source>
</reference>
<name>A0A2S9YE51_9BACT</name>
<keyword evidence="2" id="KW-0732">Signal</keyword>
<feature type="chain" id="PRO_5015399689" evidence="2">
    <location>
        <begin position="18"/>
        <end position="221"/>
    </location>
</feature>
<keyword evidence="4" id="KW-1185">Reference proteome</keyword>
<feature type="region of interest" description="Disordered" evidence="1">
    <location>
        <begin position="36"/>
        <end position="55"/>
    </location>
</feature>
<evidence type="ECO:0000256" key="2">
    <source>
        <dbReference type="SAM" id="SignalP"/>
    </source>
</evidence>
<dbReference type="Proteomes" id="UP000237968">
    <property type="component" value="Unassembled WGS sequence"/>
</dbReference>
<proteinExistence type="predicted"/>
<dbReference type="EMBL" id="PVNK01000086">
    <property type="protein sequence ID" value="PRQ03398.1"/>
    <property type="molecule type" value="Genomic_DNA"/>
</dbReference>
<evidence type="ECO:0000313" key="4">
    <source>
        <dbReference type="Proteomes" id="UP000237968"/>
    </source>
</evidence>
<dbReference type="AlphaFoldDB" id="A0A2S9YE51"/>
<feature type="signal peptide" evidence="2">
    <location>
        <begin position="1"/>
        <end position="17"/>
    </location>
</feature>
<organism evidence="3 4">
    <name type="scientific">Enhygromyxa salina</name>
    <dbReference type="NCBI Taxonomy" id="215803"/>
    <lineage>
        <taxon>Bacteria</taxon>
        <taxon>Pseudomonadati</taxon>
        <taxon>Myxococcota</taxon>
        <taxon>Polyangia</taxon>
        <taxon>Nannocystales</taxon>
        <taxon>Nannocystaceae</taxon>
        <taxon>Enhygromyxa</taxon>
    </lineage>
</organism>
<evidence type="ECO:0000313" key="3">
    <source>
        <dbReference type="EMBL" id="PRQ03398.1"/>
    </source>
</evidence>
<protein>
    <submittedName>
        <fullName evidence="3">Uncharacterized protein</fullName>
    </submittedName>
</protein>
<accession>A0A2S9YE51</accession>
<gene>
    <name evidence="3" type="ORF">ENSA5_16040</name>
</gene>
<sequence>MPYCAVRSTFQALTVLAVTLLAVPACDFFRELESVPEAGDDESGDGTDSYGGDIGDMAVGETEGEPCDVLDEYCSDQDTLHACDYETGEMVTYPCASWCAEGSLYNFTCTPTEDFRHACWCVNPGDIKLDTCAQLEACVIECGGEPDSPCTGECFTRTDPQTMRLLGTLYSCADRACDELCVLSPYECGSCLLAARAGLYGDCGVEREVCDADQNDEPSWP</sequence>
<comment type="caution">
    <text evidence="3">The sequence shown here is derived from an EMBL/GenBank/DDBJ whole genome shotgun (WGS) entry which is preliminary data.</text>
</comment>